<evidence type="ECO:0000256" key="2">
    <source>
        <dbReference type="ARBA" id="ARBA00006275"/>
    </source>
</evidence>
<feature type="domain" description="SusD-like N-terminal" evidence="7">
    <location>
        <begin position="124"/>
        <end position="248"/>
    </location>
</feature>
<evidence type="ECO:0000259" key="6">
    <source>
        <dbReference type="Pfam" id="PF07980"/>
    </source>
</evidence>
<dbReference type="Pfam" id="PF07980">
    <property type="entry name" value="SusD_RagB"/>
    <property type="match status" value="1"/>
</dbReference>
<evidence type="ECO:0000313" key="8">
    <source>
        <dbReference type="EMBL" id="MCD2422456.1"/>
    </source>
</evidence>
<dbReference type="RefSeq" id="WP_231003468.1">
    <property type="nucleotide sequence ID" value="NZ_JAJNEC010000004.1"/>
</dbReference>
<feature type="domain" description="RagB/SusD" evidence="6">
    <location>
        <begin position="364"/>
        <end position="691"/>
    </location>
</feature>
<dbReference type="InterPro" id="IPR011990">
    <property type="entry name" value="TPR-like_helical_dom_sf"/>
</dbReference>
<comment type="subcellular location">
    <subcellularLocation>
        <location evidence="1">Cell outer membrane</location>
    </subcellularLocation>
</comment>
<evidence type="ECO:0000313" key="9">
    <source>
        <dbReference type="Proteomes" id="UP001199816"/>
    </source>
</evidence>
<dbReference type="InterPro" id="IPR033985">
    <property type="entry name" value="SusD-like_N"/>
</dbReference>
<protein>
    <submittedName>
        <fullName evidence="8">RagB/SusD family nutrient uptake outer membrane protein</fullName>
    </submittedName>
</protein>
<comment type="similarity">
    <text evidence="2">Belongs to the SusD family.</text>
</comment>
<name>A0ABS8PMX8_9BACT</name>
<evidence type="ECO:0000259" key="7">
    <source>
        <dbReference type="Pfam" id="PF14322"/>
    </source>
</evidence>
<reference evidence="8 9" key="1">
    <citation type="submission" date="2021-11" db="EMBL/GenBank/DDBJ databases">
        <title>Genomic of Niabella pedocola.</title>
        <authorList>
            <person name="Wu T."/>
        </authorList>
    </citation>
    <scope>NUCLEOTIDE SEQUENCE [LARGE SCALE GENOMIC DNA]</scope>
    <source>
        <strain evidence="8 9">JCM 31011</strain>
    </source>
</reference>
<sequence length="691" mass="78362">MISVIYELFLTNSGTAKVEKEQLGFHDCKSVCFSTKRWSAVLVLFLTFLGTGCGKFLDVVPNDTPTLEHAFSNRSVTEKFLRTCYSWLPDPTDPLYYPAYFTSRDEFDYKGESRAGNSLAGQISRGLQNTNTPYQDYWSGYADSRNSAVKSMYKALRDCNIFLENANKPRDITEEERTRWISEVKFLKAYYHFFLLELYGPIVLAKENIPVSATPEETWVYREPVDECVDYIAGLIDEAMPGLPPVLPDPTTEQGRISQVIALGVKAKLLATAASPLFNGNPDYAGWTDKRGKQLIPATYDPAKWQRAATAIKEAIDAAENNGFRLYEFNKFSGGAKTFAMNDSMVQLMTIRKSITESLERNPGVIWATQEQFADGKGNSAGLGLNSLGNMLKLLYPQMYSQDQSYQAQYYAASWHMAELFYSNNGVPIEDDKFFDYANRYKPRRAIASDHHTTYIPTGEITASMHFFREPRFYADLGFDRGYFENETTTDNGGATFAVYLRQRSGETGLNGYVPKKIIAFESSSSKGVTGNPYAPYPYQFPLLRLADLYLLYSEALNEVKGAPDAEVYQWIDKVRANAGLNGVVQSWQAAAYNPAAPTNKNEMRKIIQRERLIELAFEGQRFWDIRRWKTALQYWSLPPTLWTTTGATPDAYYVPFVYGAPRTVSFRDYLYPISQVDIRANTNLVQTYGW</sequence>
<organism evidence="8 9">
    <name type="scientific">Niabella pedocola</name>
    <dbReference type="NCBI Taxonomy" id="1752077"/>
    <lineage>
        <taxon>Bacteria</taxon>
        <taxon>Pseudomonadati</taxon>
        <taxon>Bacteroidota</taxon>
        <taxon>Chitinophagia</taxon>
        <taxon>Chitinophagales</taxon>
        <taxon>Chitinophagaceae</taxon>
        <taxon>Niabella</taxon>
    </lineage>
</organism>
<dbReference type="Gene3D" id="1.25.40.390">
    <property type="match status" value="1"/>
</dbReference>
<keyword evidence="5" id="KW-0998">Cell outer membrane</keyword>
<evidence type="ECO:0000256" key="4">
    <source>
        <dbReference type="ARBA" id="ARBA00023136"/>
    </source>
</evidence>
<gene>
    <name evidence="8" type="ORF">LQ567_06755</name>
</gene>
<dbReference type="Pfam" id="PF14322">
    <property type="entry name" value="SusD-like_3"/>
    <property type="match status" value="1"/>
</dbReference>
<evidence type="ECO:0000256" key="3">
    <source>
        <dbReference type="ARBA" id="ARBA00022729"/>
    </source>
</evidence>
<comment type="caution">
    <text evidence="8">The sequence shown here is derived from an EMBL/GenBank/DDBJ whole genome shotgun (WGS) entry which is preliminary data.</text>
</comment>
<dbReference type="InterPro" id="IPR012944">
    <property type="entry name" value="SusD_RagB_dom"/>
</dbReference>
<keyword evidence="9" id="KW-1185">Reference proteome</keyword>
<keyword evidence="3" id="KW-0732">Signal</keyword>
<proteinExistence type="inferred from homology"/>
<dbReference type="SUPFAM" id="SSF48452">
    <property type="entry name" value="TPR-like"/>
    <property type="match status" value="1"/>
</dbReference>
<keyword evidence="4" id="KW-0472">Membrane</keyword>
<dbReference type="EMBL" id="JAJNEC010000004">
    <property type="protein sequence ID" value="MCD2422456.1"/>
    <property type="molecule type" value="Genomic_DNA"/>
</dbReference>
<evidence type="ECO:0000256" key="5">
    <source>
        <dbReference type="ARBA" id="ARBA00023237"/>
    </source>
</evidence>
<evidence type="ECO:0000256" key="1">
    <source>
        <dbReference type="ARBA" id="ARBA00004442"/>
    </source>
</evidence>
<accession>A0ABS8PMX8</accession>
<dbReference type="Proteomes" id="UP001199816">
    <property type="component" value="Unassembled WGS sequence"/>
</dbReference>